<dbReference type="EMBL" id="JBHSSW010000066">
    <property type="protein sequence ID" value="MFC6199598.1"/>
    <property type="molecule type" value="Genomic_DNA"/>
</dbReference>
<proteinExistence type="predicted"/>
<accession>A0ABW1SE55</accession>
<evidence type="ECO:0000256" key="1">
    <source>
        <dbReference type="SAM" id="MobiDB-lite"/>
    </source>
</evidence>
<keyword evidence="2" id="KW-0732">Signal</keyword>
<feature type="compositionally biased region" description="Basic and acidic residues" evidence="1">
    <location>
        <begin position="929"/>
        <end position="947"/>
    </location>
</feature>
<dbReference type="Proteomes" id="UP001596303">
    <property type="component" value="Unassembled WGS sequence"/>
</dbReference>
<feature type="region of interest" description="Disordered" evidence="1">
    <location>
        <begin position="929"/>
        <end position="955"/>
    </location>
</feature>
<feature type="compositionally biased region" description="Polar residues" evidence="1">
    <location>
        <begin position="287"/>
        <end position="298"/>
    </location>
</feature>
<evidence type="ECO:0000256" key="2">
    <source>
        <dbReference type="SAM" id="SignalP"/>
    </source>
</evidence>
<feature type="region of interest" description="Disordered" evidence="1">
    <location>
        <begin position="1042"/>
        <end position="1065"/>
    </location>
</feature>
<feature type="chain" id="PRO_5045810794" evidence="2">
    <location>
        <begin position="27"/>
        <end position="1065"/>
    </location>
</feature>
<feature type="region of interest" description="Disordered" evidence="1">
    <location>
        <begin position="969"/>
        <end position="1001"/>
    </location>
</feature>
<evidence type="ECO:0000313" key="4">
    <source>
        <dbReference type="Proteomes" id="UP001596303"/>
    </source>
</evidence>
<organism evidence="3 4">
    <name type="scientific">Ponticaulis profundi</name>
    <dbReference type="NCBI Taxonomy" id="2665222"/>
    <lineage>
        <taxon>Bacteria</taxon>
        <taxon>Pseudomonadati</taxon>
        <taxon>Pseudomonadota</taxon>
        <taxon>Alphaproteobacteria</taxon>
        <taxon>Hyphomonadales</taxon>
        <taxon>Hyphomonadaceae</taxon>
        <taxon>Ponticaulis</taxon>
    </lineage>
</organism>
<keyword evidence="4" id="KW-1185">Reference proteome</keyword>
<sequence length="1065" mass="117418">MAFLNRVTIGAGIAGFFAFCANVALAQVEPPLHQAILDGDEDAIWEHLDDPDIPGVSPQGIRPLLRLLTPEADEVLDTRSYVDLLEKLLGPDGADLSLPGYVGYEGALYAFAPLIVIDPVLTELSNEALDALDAGADWEMPYYPVSRAFDPYWYSDDFIECTPMGFALLGAMVTDEGSSAQYEATNKLFYGFLYFDEETLQLDEVCRFLKAPDGVDIAESKISVHDWLAYAGGIYGNEIGLESAKAALMDQGLYDEADYEASFAKFAPLADSLEDKRQLRLAQQTIAGPPQTQKQQVASAPPVTAVSSGRGPTIDPSILQPFRNTIGRDFTIELKPTLRPDSKEPAIHKAIMRGDLKAFRRALDDPEAEGYSPRGLPPMARLTMKDVQESVPADVRMQMIRELSEAGGGPTGLPSAYLNGPPELVRELLTEMVEHMPESDTPDRLRTTSINSLFPVVGDFSSSATYGQPLFDSWESIVSCSPAGMISWSVASREFGTPASRESLENLMALLEIVPTDILRNQPACRFNDGKVRSMRFRDLSMFELMLLIGVLSESEQNAQAGINILQAAGLWSEEAQTHAESWINTVLGEIRGQRQYAYDKQQLKKQLASLPIDRREPAIHKALLRGDYDGVMANLSQANSPGVSPKGIRPYLRLNTPRVQNQFSAKQQMLLSNELAKRIDVTDFDNYQVLVHAAAYGPHDQFRIFLDAIHAGRSSVGKPRISRDQLNLTSVQRGQSEYAQFGSTHDTCPVLMHVWYSYISAPNASTQLEEAKSKLIFLLAGIRSWLDDGPDLDSPILGDPEQSCIFYQLKPNPMAPGGIERRVRSRPNLYTELEKALKMPAQKARAEWVIDKLIEYGRFKPEALAYWADIDAQRQRNLAARNRKEAETLAATRAYERQMDQQSLSAGIAGGLAAIDRDLRNTPEAQRAELERRAGETAERLSRESLMEGGDGSIGPVVMIDGRLERVGSSMPTDRRAADASAGSDQGETKGGSSRQIPYKKVDYTPPCEWSCRGLDETACNAAIAKYEACLEVKKVESRKAWENLRGEPVDPDAPYTPGGAIEN</sequence>
<gene>
    <name evidence="3" type="ORF">ACFQDM_16070</name>
</gene>
<feature type="region of interest" description="Disordered" evidence="1">
    <location>
        <begin position="287"/>
        <end position="317"/>
    </location>
</feature>
<reference evidence="4" key="1">
    <citation type="journal article" date="2019" name="Int. J. Syst. Evol. Microbiol.">
        <title>The Global Catalogue of Microorganisms (GCM) 10K type strain sequencing project: providing services to taxonomists for standard genome sequencing and annotation.</title>
        <authorList>
            <consortium name="The Broad Institute Genomics Platform"/>
            <consortium name="The Broad Institute Genome Sequencing Center for Infectious Disease"/>
            <person name="Wu L."/>
            <person name="Ma J."/>
        </authorList>
    </citation>
    <scope>NUCLEOTIDE SEQUENCE [LARGE SCALE GENOMIC DNA]</scope>
    <source>
        <strain evidence="4">CGMCC-1.15741</strain>
    </source>
</reference>
<dbReference type="RefSeq" id="WP_377380769.1">
    <property type="nucleotide sequence ID" value="NZ_JBHSSW010000066.1"/>
</dbReference>
<feature type="signal peptide" evidence="2">
    <location>
        <begin position="1"/>
        <end position="26"/>
    </location>
</feature>
<comment type="caution">
    <text evidence="3">The sequence shown here is derived from an EMBL/GenBank/DDBJ whole genome shotgun (WGS) entry which is preliminary data.</text>
</comment>
<protein>
    <submittedName>
        <fullName evidence="3">Uncharacterized protein</fullName>
    </submittedName>
</protein>
<name>A0ABW1SE55_9PROT</name>
<evidence type="ECO:0000313" key="3">
    <source>
        <dbReference type="EMBL" id="MFC6199598.1"/>
    </source>
</evidence>